<gene>
    <name evidence="2" type="ORF">PCON_07190</name>
</gene>
<dbReference type="AlphaFoldDB" id="U4KYW9"/>
<dbReference type="EMBL" id="HF935357">
    <property type="protein sequence ID" value="CCX07601.1"/>
    <property type="molecule type" value="Genomic_DNA"/>
</dbReference>
<feature type="region of interest" description="Disordered" evidence="1">
    <location>
        <begin position="132"/>
        <end position="185"/>
    </location>
</feature>
<keyword evidence="3" id="KW-1185">Reference proteome</keyword>
<feature type="region of interest" description="Disordered" evidence="1">
    <location>
        <begin position="56"/>
        <end position="109"/>
    </location>
</feature>
<evidence type="ECO:0000313" key="3">
    <source>
        <dbReference type="Proteomes" id="UP000018144"/>
    </source>
</evidence>
<accession>U4KYW9</accession>
<feature type="compositionally biased region" description="Low complexity" evidence="1">
    <location>
        <begin position="132"/>
        <end position="141"/>
    </location>
</feature>
<evidence type="ECO:0000256" key="1">
    <source>
        <dbReference type="SAM" id="MobiDB-lite"/>
    </source>
</evidence>
<organism evidence="2 3">
    <name type="scientific">Pyronema omphalodes (strain CBS 100304)</name>
    <name type="common">Pyronema confluens</name>
    <dbReference type="NCBI Taxonomy" id="1076935"/>
    <lineage>
        <taxon>Eukaryota</taxon>
        <taxon>Fungi</taxon>
        <taxon>Dikarya</taxon>
        <taxon>Ascomycota</taxon>
        <taxon>Pezizomycotina</taxon>
        <taxon>Pezizomycetes</taxon>
        <taxon>Pezizales</taxon>
        <taxon>Pyronemataceae</taxon>
        <taxon>Pyronema</taxon>
    </lineage>
</organism>
<feature type="compositionally biased region" description="Pro residues" evidence="1">
    <location>
        <begin position="7"/>
        <end position="21"/>
    </location>
</feature>
<feature type="region of interest" description="Disordered" evidence="1">
    <location>
        <begin position="1"/>
        <end position="39"/>
    </location>
</feature>
<dbReference type="Proteomes" id="UP000018144">
    <property type="component" value="Unassembled WGS sequence"/>
</dbReference>
<reference evidence="2 3" key="1">
    <citation type="journal article" date="2013" name="PLoS Genet.">
        <title>The genome and development-dependent transcriptomes of Pyronema confluens: a window into fungal evolution.</title>
        <authorList>
            <person name="Traeger S."/>
            <person name="Altegoer F."/>
            <person name="Freitag M."/>
            <person name="Gabaldon T."/>
            <person name="Kempken F."/>
            <person name="Kumar A."/>
            <person name="Marcet-Houben M."/>
            <person name="Poggeler S."/>
            <person name="Stajich J.E."/>
            <person name="Nowrousian M."/>
        </authorList>
    </citation>
    <scope>NUCLEOTIDE SEQUENCE [LARGE SCALE GENOMIC DNA]</scope>
    <source>
        <strain evidence="3">CBS 100304</strain>
        <tissue evidence="2">Vegetative mycelium</tissue>
    </source>
</reference>
<sequence>MDYDQSRPPPPKRTISDPPPPSRKHIIASSSFRRTHGAPLERRWSERIEGRVVLNSNFESGNENTRKPIFDPSSIHLPNLSRLPLKRDAPTDSESENPEKRDFKRWKSSTSEVLLSQSDSIDIGSSNSVELSLASTTATSTQRKSKPTDPASEGKDPGSIEPPKKRRKLRRRMTTEGWLAHEEKL</sequence>
<name>U4KYW9_PYROM</name>
<proteinExistence type="predicted"/>
<evidence type="ECO:0000313" key="2">
    <source>
        <dbReference type="EMBL" id="CCX07601.1"/>
    </source>
</evidence>
<protein>
    <submittedName>
        <fullName evidence="2">Uncharacterized protein</fullName>
    </submittedName>
</protein>